<name>A0ABU2KM37_9FLAO</name>
<gene>
    <name evidence="2" type="ORF">RLT85_13990</name>
</gene>
<dbReference type="InterPro" id="IPR025250">
    <property type="entry name" value="DUF4199"/>
</dbReference>
<keyword evidence="1" id="KW-0472">Membrane</keyword>
<proteinExistence type="predicted"/>
<dbReference type="Pfam" id="PF13858">
    <property type="entry name" value="DUF4199"/>
    <property type="match status" value="1"/>
</dbReference>
<sequence length="161" mass="18337">MKNFKTEIKWALIFSFTSLFWMYLEKSIGLHDKYIAKQAIYTNLIAIPYIIIFYLAIREKKREYFKGVMSWQQGLVSGGIMSILIAILAPIIQYIVSKAITPQYFDNIISYTVESGTMTQESAQAYFSLKSYMIQSVFGSLAMGVVTSAIVSLFLKTSTKK</sequence>
<evidence type="ECO:0000313" key="2">
    <source>
        <dbReference type="EMBL" id="MDT0295739.1"/>
    </source>
</evidence>
<accession>A0ABU2KM37</accession>
<keyword evidence="1" id="KW-0812">Transmembrane</keyword>
<evidence type="ECO:0000313" key="3">
    <source>
        <dbReference type="Proteomes" id="UP001182991"/>
    </source>
</evidence>
<keyword evidence="1" id="KW-1133">Transmembrane helix</keyword>
<dbReference type="EMBL" id="JAVRBG010000018">
    <property type="protein sequence ID" value="MDT0295739.1"/>
    <property type="molecule type" value="Genomic_DNA"/>
</dbReference>
<organism evidence="2 3">
    <name type="scientific">Mesonia ostreae</name>
    <dbReference type="NCBI Taxonomy" id="861110"/>
    <lineage>
        <taxon>Bacteria</taxon>
        <taxon>Pseudomonadati</taxon>
        <taxon>Bacteroidota</taxon>
        <taxon>Flavobacteriia</taxon>
        <taxon>Flavobacteriales</taxon>
        <taxon>Flavobacteriaceae</taxon>
        <taxon>Mesonia</taxon>
    </lineage>
</organism>
<feature type="transmembrane region" description="Helical" evidence="1">
    <location>
        <begin position="78"/>
        <end position="96"/>
    </location>
</feature>
<dbReference type="Proteomes" id="UP001182991">
    <property type="component" value="Unassembled WGS sequence"/>
</dbReference>
<evidence type="ECO:0000256" key="1">
    <source>
        <dbReference type="SAM" id="Phobius"/>
    </source>
</evidence>
<feature type="transmembrane region" description="Helical" evidence="1">
    <location>
        <begin position="39"/>
        <end position="57"/>
    </location>
</feature>
<dbReference type="RefSeq" id="WP_311402668.1">
    <property type="nucleotide sequence ID" value="NZ_JAVRBG010000018.1"/>
</dbReference>
<feature type="transmembrane region" description="Helical" evidence="1">
    <location>
        <begin position="7"/>
        <end position="24"/>
    </location>
</feature>
<reference evidence="3" key="1">
    <citation type="submission" date="2023-07" db="EMBL/GenBank/DDBJ databases">
        <title>Isolating and identifying novel microbial strains from the Mariana Trench.</title>
        <authorList>
            <person name="Fu H."/>
        </authorList>
    </citation>
    <scope>NUCLEOTIDE SEQUENCE [LARGE SCALE GENOMIC DNA]</scope>
    <source>
        <strain evidence="3">T-y2</strain>
    </source>
</reference>
<protein>
    <submittedName>
        <fullName evidence="2">DUF4199 domain-containing protein</fullName>
    </submittedName>
</protein>
<comment type="caution">
    <text evidence="2">The sequence shown here is derived from an EMBL/GenBank/DDBJ whole genome shotgun (WGS) entry which is preliminary data.</text>
</comment>
<feature type="transmembrane region" description="Helical" evidence="1">
    <location>
        <begin position="132"/>
        <end position="155"/>
    </location>
</feature>
<keyword evidence="3" id="KW-1185">Reference proteome</keyword>